<keyword evidence="8" id="KW-1185">Reference proteome</keyword>
<dbReference type="PANTHER" id="PTHR30250">
    <property type="entry name" value="PST FAMILY PREDICTED COLANIC ACID TRANSPORTER"/>
    <property type="match status" value="1"/>
</dbReference>
<dbReference type="EMBL" id="SMGO01000001">
    <property type="protein sequence ID" value="TCK84940.1"/>
    <property type="molecule type" value="Genomic_DNA"/>
</dbReference>
<sequence length="508" mass="57647">MVPANRVVLNTVILYGRMLITMGITLYSTRLVLNTLGSTDYGIFNLLAGIITMLSFLNTAMATSTQRYLSFYQGTDNISMQKRIFTNSFFLHIIIGGVIVLILEILGLFLFDGVLNIPQNRIEQAKIIYHFMSLTVFFTIITVPFTGTLIANENMLWIAIVNILETLLKLIIAISLYYVTFDKLVFYGFFTAGISIISFFLFSVYCFRRYKECTFKRVFNVDKTLIKELSFFASWNLFGTFCGLGRNQGLGILMNLFYGVIINTSYGIANQVSGQLKFFSATLLQAINPQIMKSEGADDRERMLRLSMIGSKFSFFLLALFAIPCIFEMEQILQLWLKNVPEYAVVFCDLILIATLVNQLTIGLQSAFQATGKVKVYQAIVGTILLFNLPFSYILLKQGFPVYSVLICYIVLEAIACMVRVVLLKIIAGLSIKEYMERVLGMTIIPVLLSIVVCAIFKYKVELPFRFLFTGIVSAITFITAIYTVGLYKDEKNMLMQIFNYALNKFRK</sequence>
<keyword evidence="2" id="KW-1003">Cell membrane</keyword>
<dbReference type="GO" id="GO:0005886">
    <property type="term" value="C:plasma membrane"/>
    <property type="evidence" value="ECO:0007669"/>
    <property type="project" value="UniProtKB-SubCell"/>
</dbReference>
<keyword evidence="5 6" id="KW-0472">Membrane</keyword>
<dbReference type="PANTHER" id="PTHR30250:SF26">
    <property type="entry name" value="PSMA PROTEIN"/>
    <property type="match status" value="1"/>
</dbReference>
<dbReference type="AlphaFoldDB" id="A0A4R1M1S3"/>
<feature type="transmembrane region" description="Helical" evidence="6">
    <location>
        <begin position="89"/>
        <end position="111"/>
    </location>
</feature>
<feature type="transmembrane region" description="Helical" evidence="6">
    <location>
        <begin position="7"/>
        <end position="29"/>
    </location>
</feature>
<keyword evidence="3 6" id="KW-0812">Transmembrane</keyword>
<gene>
    <name evidence="7" type="ORF">C8N28_0236</name>
</gene>
<feature type="transmembrane region" description="Helical" evidence="6">
    <location>
        <begin position="465"/>
        <end position="488"/>
    </location>
</feature>
<evidence type="ECO:0000256" key="5">
    <source>
        <dbReference type="ARBA" id="ARBA00023136"/>
    </source>
</evidence>
<evidence type="ECO:0000256" key="3">
    <source>
        <dbReference type="ARBA" id="ARBA00022692"/>
    </source>
</evidence>
<dbReference type="RefSeq" id="WP_132220729.1">
    <property type="nucleotide sequence ID" value="NZ_SMGO01000001.1"/>
</dbReference>
<feature type="transmembrane region" description="Helical" evidence="6">
    <location>
        <begin position="439"/>
        <end position="459"/>
    </location>
</feature>
<evidence type="ECO:0000256" key="1">
    <source>
        <dbReference type="ARBA" id="ARBA00004651"/>
    </source>
</evidence>
<keyword evidence="4 6" id="KW-1133">Transmembrane helix</keyword>
<evidence type="ECO:0000313" key="8">
    <source>
        <dbReference type="Proteomes" id="UP000294616"/>
    </source>
</evidence>
<evidence type="ECO:0000313" key="7">
    <source>
        <dbReference type="EMBL" id="TCK84940.1"/>
    </source>
</evidence>
<evidence type="ECO:0000256" key="4">
    <source>
        <dbReference type="ARBA" id="ARBA00022989"/>
    </source>
</evidence>
<name>A0A4R1M1S3_9SPHI</name>
<feature type="transmembrane region" description="Helical" evidence="6">
    <location>
        <begin position="127"/>
        <end position="149"/>
    </location>
</feature>
<protein>
    <submittedName>
        <fullName evidence="7">Na+-driven multidrug efflux pump</fullName>
    </submittedName>
</protein>
<organism evidence="7 8">
    <name type="scientific">Albibacterium bauzanense</name>
    <dbReference type="NCBI Taxonomy" id="653929"/>
    <lineage>
        <taxon>Bacteria</taxon>
        <taxon>Pseudomonadati</taxon>
        <taxon>Bacteroidota</taxon>
        <taxon>Sphingobacteriia</taxon>
        <taxon>Sphingobacteriales</taxon>
        <taxon>Sphingobacteriaceae</taxon>
        <taxon>Albibacterium</taxon>
    </lineage>
</organism>
<feature type="transmembrane region" description="Helical" evidence="6">
    <location>
        <begin position="156"/>
        <end position="178"/>
    </location>
</feature>
<comment type="caution">
    <text evidence="7">The sequence shown here is derived from an EMBL/GenBank/DDBJ whole genome shotgun (WGS) entry which is preliminary data.</text>
</comment>
<dbReference type="Proteomes" id="UP000294616">
    <property type="component" value="Unassembled WGS sequence"/>
</dbReference>
<evidence type="ECO:0000256" key="2">
    <source>
        <dbReference type="ARBA" id="ARBA00022475"/>
    </source>
</evidence>
<reference evidence="7 8" key="1">
    <citation type="submission" date="2019-03" db="EMBL/GenBank/DDBJ databases">
        <title>Genomic Encyclopedia of Archaeal and Bacterial Type Strains, Phase II (KMG-II): from individual species to whole genera.</title>
        <authorList>
            <person name="Goeker M."/>
        </authorList>
    </citation>
    <scope>NUCLEOTIDE SEQUENCE [LARGE SCALE GENOMIC DNA]</scope>
    <source>
        <strain evidence="7 8">DSM 22554</strain>
    </source>
</reference>
<feature type="transmembrane region" description="Helical" evidence="6">
    <location>
        <begin position="376"/>
        <end position="396"/>
    </location>
</feature>
<evidence type="ECO:0000256" key="6">
    <source>
        <dbReference type="SAM" id="Phobius"/>
    </source>
</evidence>
<dbReference type="OrthoDB" id="5365632at2"/>
<feature type="transmembrane region" description="Helical" evidence="6">
    <location>
        <begin position="313"/>
        <end position="337"/>
    </location>
</feature>
<dbReference type="InterPro" id="IPR050833">
    <property type="entry name" value="Poly_Biosynth_Transport"/>
</dbReference>
<comment type="subcellular location">
    <subcellularLocation>
        <location evidence="1">Cell membrane</location>
        <topology evidence="1">Multi-pass membrane protein</topology>
    </subcellularLocation>
</comment>
<proteinExistence type="predicted"/>
<feature type="transmembrane region" description="Helical" evidence="6">
    <location>
        <begin position="184"/>
        <end position="207"/>
    </location>
</feature>
<accession>A0A4R1M1S3</accession>
<feature type="transmembrane region" description="Helical" evidence="6">
    <location>
        <begin position="343"/>
        <end position="364"/>
    </location>
</feature>
<feature type="transmembrane region" description="Helical" evidence="6">
    <location>
        <begin position="41"/>
        <end position="61"/>
    </location>
</feature>
<feature type="transmembrane region" description="Helical" evidence="6">
    <location>
        <begin position="402"/>
        <end position="427"/>
    </location>
</feature>